<dbReference type="GO" id="GO:0016887">
    <property type="term" value="F:ATP hydrolysis activity"/>
    <property type="evidence" value="ECO:0007669"/>
    <property type="project" value="InterPro"/>
</dbReference>
<proteinExistence type="inferred from homology"/>
<evidence type="ECO:0000259" key="9">
    <source>
        <dbReference type="SMART" id="SM00382"/>
    </source>
</evidence>
<dbReference type="InterPro" id="IPR003959">
    <property type="entry name" value="ATPase_AAA_core"/>
</dbReference>
<dbReference type="SUPFAM" id="SSF52540">
    <property type="entry name" value="P-loop containing nucleoside triphosphate hydrolases"/>
    <property type="match status" value="1"/>
</dbReference>
<dbReference type="GO" id="GO:0006260">
    <property type="term" value="P:DNA replication"/>
    <property type="evidence" value="ECO:0007669"/>
    <property type="project" value="UniProtKB-KW"/>
</dbReference>
<evidence type="ECO:0000313" key="11">
    <source>
        <dbReference type="Proteomes" id="UP000243686"/>
    </source>
</evidence>
<evidence type="ECO:0000256" key="6">
    <source>
        <dbReference type="ARBA" id="ARBA00023242"/>
    </source>
</evidence>
<keyword evidence="7" id="KW-0131">Cell cycle</keyword>
<dbReference type="InterPro" id="IPR053016">
    <property type="entry name" value="CTF18-RFC_complex"/>
</dbReference>
<organism evidence="10 11">
    <name type="scientific">Opisthorchis viverrini</name>
    <name type="common">Southeast Asian liver fluke</name>
    <dbReference type="NCBI Taxonomy" id="6198"/>
    <lineage>
        <taxon>Eukaryota</taxon>
        <taxon>Metazoa</taxon>
        <taxon>Spiralia</taxon>
        <taxon>Lophotrochozoa</taxon>
        <taxon>Platyhelminthes</taxon>
        <taxon>Trematoda</taxon>
        <taxon>Digenea</taxon>
        <taxon>Opisthorchiida</taxon>
        <taxon>Opisthorchiata</taxon>
        <taxon>Opisthorchiidae</taxon>
        <taxon>Opisthorchis</taxon>
    </lineage>
</organism>
<keyword evidence="5" id="KW-0238">DNA-binding</keyword>
<dbReference type="SMART" id="SM00382">
    <property type="entry name" value="AAA"/>
    <property type="match status" value="1"/>
</dbReference>
<dbReference type="Pfam" id="PF00004">
    <property type="entry name" value="AAA"/>
    <property type="match status" value="1"/>
</dbReference>
<dbReference type="CDD" id="cd00009">
    <property type="entry name" value="AAA"/>
    <property type="match status" value="1"/>
</dbReference>
<dbReference type="Gene3D" id="1.10.8.60">
    <property type="match status" value="1"/>
</dbReference>
<keyword evidence="3" id="KW-0547">Nucleotide-binding</keyword>
<dbReference type="Gene3D" id="3.40.50.300">
    <property type="entry name" value="P-loop containing nucleotide triphosphate hydrolases"/>
    <property type="match status" value="1"/>
</dbReference>
<comment type="subcellular location">
    <subcellularLocation>
        <location evidence="1">Nucleus</location>
    </subcellularLocation>
</comment>
<evidence type="ECO:0000313" key="10">
    <source>
        <dbReference type="EMBL" id="OON14037.1"/>
    </source>
</evidence>
<keyword evidence="11" id="KW-1185">Reference proteome</keyword>
<dbReference type="GO" id="GO:0003677">
    <property type="term" value="F:DNA binding"/>
    <property type="evidence" value="ECO:0007669"/>
    <property type="project" value="UniProtKB-KW"/>
</dbReference>
<comment type="similarity">
    <text evidence="8">Belongs to the activator 1 small subunits family. CTF18 subfamily.</text>
</comment>
<dbReference type="CDD" id="cd18140">
    <property type="entry name" value="HLD_clamp_RFC"/>
    <property type="match status" value="1"/>
</dbReference>
<dbReference type="PANTHER" id="PTHR46765">
    <property type="entry name" value="P-LOOP CONTAINING NUCLEOSIDE TRIPHOSPHATE HYDROLASES SUPERFAMILY PROTEIN"/>
    <property type="match status" value="1"/>
</dbReference>
<keyword evidence="2" id="KW-0235">DNA replication</keyword>
<reference evidence="10 11" key="1">
    <citation type="submission" date="2015-03" db="EMBL/GenBank/DDBJ databases">
        <title>Draft genome of the nematode, Opisthorchis viverrini.</title>
        <authorList>
            <person name="Mitreva M."/>
        </authorList>
    </citation>
    <scope>NUCLEOTIDE SEQUENCE [LARGE SCALE GENOMIC DNA]</scope>
    <source>
        <strain evidence="10">Khon Kaen</strain>
    </source>
</reference>
<evidence type="ECO:0000256" key="4">
    <source>
        <dbReference type="ARBA" id="ARBA00022840"/>
    </source>
</evidence>
<evidence type="ECO:0000256" key="1">
    <source>
        <dbReference type="ARBA" id="ARBA00004123"/>
    </source>
</evidence>
<dbReference type="EMBL" id="KV906924">
    <property type="protein sequence ID" value="OON14037.1"/>
    <property type="molecule type" value="Genomic_DNA"/>
</dbReference>
<evidence type="ECO:0000256" key="8">
    <source>
        <dbReference type="ARBA" id="ARBA00043975"/>
    </source>
</evidence>
<dbReference type="GO" id="GO:0005524">
    <property type="term" value="F:ATP binding"/>
    <property type="evidence" value="ECO:0007669"/>
    <property type="project" value="UniProtKB-KW"/>
</dbReference>
<dbReference type="GO" id="GO:0005634">
    <property type="term" value="C:nucleus"/>
    <property type="evidence" value="ECO:0007669"/>
    <property type="project" value="UniProtKB-SubCell"/>
</dbReference>
<keyword evidence="6" id="KW-0539">Nucleus</keyword>
<dbReference type="PANTHER" id="PTHR46765:SF1">
    <property type="entry name" value="P-LOOP CONTAINING NUCLEOSIDE TRIPHOSPHATE HYDROLASES SUPERFAMILY PROTEIN"/>
    <property type="match status" value="1"/>
</dbReference>
<evidence type="ECO:0000256" key="3">
    <source>
        <dbReference type="ARBA" id="ARBA00022741"/>
    </source>
</evidence>
<dbReference type="InterPro" id="IPR003593">
    <property type="entry name" value="AAA+_ATPase"/>
</dbReference>
<dbReference type="InterPro" id="IPR047854">
    <property type="entry name" value="RFC_lid"/>
</dbReference>
<feature type="domain" description="AAA+ ATPase" evidence="9">
    <location>
        <begin position="297"/>
        <end position="451"/>
    </location>
</feature>
<accession>A0A1S8WHY0</accession>
<name>A0A1S8WHY0_OPIVI</name>
<dbReference type="AlphaFoldDB" id="A0A1S8WHY0"/>
<dbReference type="Proteomes" id="UP000243686">
    <property type="component" value="Unassembled WGS sequence"/>
</dbReference>
<gene>
    <name evidence="10" type="ORF">X801_10173</name>
</gene>
<evidence type="ECO:0000256" key="5">
    <source>
        <dbReference type="ARBA" id="ARBA00023125"/>
    </source>
</evidence>
<dbReference type="Pfam" id="PF25361">
    <property type="entry name" value="AAA_lid_RFC1"/>
    <property type="match status" value="1"/>
</dbReference>
<evidence type="ECO:0000256" key="7">
    <source>
        <dbReference type="ARBA" id="ARBA00023306"/>
    </source>
</evidence>
<evidence type="ECO:0000256" key="2">
    <source>
        <dbReference type="ARBA" id="ARBA00022705"/>
    </source>
</evidence>
<dbReference type="InterPro" id="IPR027417">
    <property type="entry name" value="P-loop_NTPase"/>
</dbReference>
<protein>
    <submittedName>
        <fullName evidence="10">ATPase, AAA family</fullName>
    </submittedName>
</protein>
<sequence length="943" mass="104722">MSDFGDVDLDQLLDIEREIGIEDTENVPPVLLDTEGSLPKRQLIESDITLQPLPPKRPRITMDPVTSQLVDNPNSLICSQPLQDQRRNSSTLYKRIPLSGDYTSVTFQNGTRYYLTIEEDESTVPTRDFKFQPVGLVEEAERLLRLRQTAHYSNPEEQPRDHIDTAVSELWTKRHAPGHYIDLISDEVCDWVTLLVQSSVENCLCILRSANSTYHLQHNLDSFHFYHSKTTNRTLLRWLKAWDPYVFGAEHVLAKTQSATTASSAATPVGSFAASSRAWVDLERMAGEIDPRDGLPRYRVVLLAGCPGLGKTTLAHLLAQHAGYQVIEMNASDDRTVSVFKDQLTAIVSSSTSLNTTAPSDSGTGCYKPCCLILDEIDGAVPAAVELLATAARAVLPPAGAERRARGKRNTTPLVLRRPVICICNDLFSPAVRPLRAPGVPCLVIRLPNVDLGRLITRLETICRKEGLMVEKMVLTQLAEIAERDIRACLNALQFLRAHLGSECGNKANKNLSAEDLFTLIGFGGGFKDVQRSLFDVWKAVFTIPSARLLASRIESRSRILSGAYPHHNGVSTQQQQQPKTRANYDSETTIAARIQHVCEVVDSAGDASLIAMGIFENYLNSRMKDASLNVARQAANWFVFHDRLFTHILSRADYSLMRYTTWLPAWIHLALATPTGLPTQLNGGTKSGGLRWPTAHTEANTTQTQCIAILDQLHANQWSLPSSYEKSGSADHLTTSSFRFTPRRVFLLDVAPLAVSILSLSSSSLRPLNSQLYSQQEKSTLKSIVEIMLSLGLDWSPQQNSETGEVEFQLEPTLDFITDFSGLSNGLRSIAHMTKQLIARELGVERLRRSQRVLHAATSQTATAATLKPRLEDAKPSVPIQPEADSKSKTKLRKDFFGRPMADPAKAQTPLVPPTKGWFIYFCTISIFHRILQVIALWNKEA</sequence>
<keyword evidence="4" id="KW-0067">ATP-binding</keyword>